<dbReference type="EMBL" id="CP000148">
    <property type="protein sequence ID" value="ABB31689.1"/>
    <property type="molecule type" value="Genomic_DNA"/>
</dbReference>
<accession>Q39VN5</accession>
<evidence type="ECO:0000313" key="2">
    <source>
        <dbReference type="Proteomes" id="UP000007073"/>
    </source>
</evidence>
<keyword evidence="2" id="KW-1185">Reference proteome</keyword>
<dbReference type="Gene3D" id="3.10.50.40">
    <property type="match status" value="1"/>
</dbReference>
<dbReference type="GO" id="GO:0003755">
    <property type="term" value="F:peptidyl-prolyl cis-trans isomerase activity"/>
    <property type="evidence" value="ECO:0007669"/>
    <property type="project" value="InterPro"/>
</dbReference>
<reference evidence="1 2" key="1">
    <citation type="submission" date="2005-10" db="EMBL/GenBank/DDBJ databases">
        <title>Complete sequence of Geobacter metallireducens GS-15.</title>
        <authorList>
            <consortium name="US DOE Joint Genome Institute"/>
            <person name="Copeland A."/>
            <person name="Lucas S."/>
            <person name="Lapidus A."/>
            <person name="Barry K."/>
            <person name="Detter J.C."/>
            <person name="Glavina T."/>
            <person name="Hammon N."/>
            <person name="Israni S."/>
            <person name="Pitluck S."/>
            <person name="Di Bartolo G."/>
            <person name="Chain P."/>
            <person name="Schmutz J."/>
            <person name="Larimer F."/>
            <person name="Land M."/>
            <person name="Kyrpides N."/>
            <person name="Ivanova N."/>
            <person name="Richardson P."/>
        </authorList>
    </citation>
    <scope>NUCLEOTIDE SEQUENCE [LARGE SCALE GENOMIC DNA]</scope>
    <source>
        <strain evidence="2">ATCC 53774 / DSM 7210 / GS-15</strain>
    </source>
</reference>
<dbReference type="KEGG" id="gme:Gmet_1455"/>
<reference evidence="1 2" key="2">
    <citation type="journal article" date="2009" name="BMC Microbiol.">
        <title>The genome sequence of Geobacter metallireducens: features of metabolism, physiology and regulation common and dissimilar to Geobacter sulfurreducens.</title>
        <authorList>
            <person name="Aklujkar M."/>
            <person name="Krushkal J."/>
            <person name="DiBartolo G."/>
            <person name="Lapidus A."/>
            <person name="Land M.L."/>
            <person name="Lovley D.R."/>
        </authorList>
    </citation>
    <scope>NUCLEOTIDE SEQUENCE [LARGE SCALE GENOMIC DNA]</scope>
    <source>
        <strain evidence="2">ATCC 53774 / DSM 7210 / GS-15</strain>
    </source>
</reference>
<dbReference type="HOGENOM" id="CLU_1033497_0_0_7"/>
<protein>
    <submittedName>
        <fullName evidence="1">Lipoprotein, putative</fullName>
    </submittedName>
</protein>
<gene>
    <name evidence="1" type="ordered locus">Gmet_1455</name>
</gene>
<dbReference type="AlphaFoldDB" id="Q39VN5"/>
<dbReference type="Proteomes" id="UP000007073">
    <property type="component" value="Chromosome"/>
</dbReference>
<keyword evidence="1" id="KW-0449">Lipoprotein</keyword>
<dbReference type="InterPro" id="IPR046357">
    <property type="entry name" value="PPIase_dom_sf"/>
</dbReference>
<evidence type="ECO:0000313" key="1">
    <source>
        <dbReference type="EMBL" id="ABB31689.1"/>
    </source>
</evidence>
<organism evidence="1 2">
    <name type="scientific">Geobacter metallireducens (strain ATCC 53774 / DSM 7210 / GS-15)</name>
    <dbReference type="NCBI Taxonomy" id="269799"/>
    <lineage>
        <taxon>Bacteria</taxon>
        <taxon>Pseudomonadati</taxon>
        <taxon>Thermodesulfobacteriota</taxon>
        <taxon>Desulfuromonadia</taxon>
        <taxon>Geobacterales</taxon>
        <taxon>Geobacteraceae</taxon>
        <taxon>Geobacter</taxon>
    </lineage>
</organism>
<dbReference type="PROSITE" id="PS51257">
    <property type="entry name" value="PROKAR_LIPOPROTEIN"/>
    <property type="match status" value="1"/>
</dbReference>
<proteinExistence type="predicted"/>
<name>Q39VN5_GEOMG</name>
<dbReference type="RefSeq" id="WP_004511615.1">
    <property type="nucleotide sequence ID" value="NC_007517.1"/>
</dbReference>
<sequence>MYRYARKYAFTVVAVGLVAGCAAPERGGLIKAGDPVRVTYTCFDGTGALAATNVREAAGNNGVKKGPLFLPSRDYSPLQLTAGTRPEAKDRGVDDELAAGLAGAVVGKGVGEVASVELAGGPLEGLSGGDRYLKMATVRKRAKELRLGREEYLTRTGREPEKGRRFVLDPALPGIVEEVTDKEVVIRFPLPDGGVVQTPFGPGTVRDGGDQWEIVIDAAVGRIVRSGPLAGRISDVNERFFTIDYGYPFGGESLRCDVKAERSEQVGKR</sequence>
<dbReference type="STRING" id="269799.Gmet_1455"/>